<gene>
    <name evidence="3" type="ORF">EDC30_10639</name>
</gene>
<feature type="transmembrane region" description="Helical" evidence="1">
    <location>
        <begin position="58"/>
        <end position="80"/>
    </location>
</feature>
<evidence type="ECO:0000313" key="3">
    <source>
        <dbReference type="EMBL" id="TCS36500.1"/>
    </source>
</evidence>
<dbReference type="RefSeq" id="WP_132258852.1">
    <property type="nucleotide sequence ID" value="NZ_SLZQ01000006.1"/>
</dbReference>
<keyword evidence="4" id="KW-1185">Reference proteome</keyword>
<evidence type="ECO:0000313" key="4">
    <source>
        <dbReference type="Proteomes" id="UP000295382"/>
    </source>
</evidence>
<accession>A0A4V2UIM2</accession>
<feature type="transmembrane region" description="Helical" evidence="1">
    <location>
        <begin position="87"/>
        <end position="108"/>
    </location>
</feature>
<sequence length="214" mass="23108">MVAALAAFGLWFFIAMADEVLEGETGDFDHAVMLALRMPGDPSRPLGPAWLEEVARNITALGSIPVLSLLVIVTVLFLVLARRRWTALFILLSTSAGMATTFLLKYAFGRPRPDLFPHGDMVSTASFPSGHAMISALVYLTLAALVAGLTSSRTLKVYVMGVALILTVIIGISRVYLGVHWPTDVLAGWAAGAVWALIWWALAELVKFRRGGRA</sequence>
<dbReference type="OrthoDB" id="9780918at2"/>
<organism evidence="3 4">
    <name type="scientific">Paucimonas lemoignei</name>
    <name type="common">Pseudomonas lemoignei</name>
    <dbReference type="NCBI Taxonomy" id="29443"/>
    <lineage>
        <taxon>Bacteria</taxon>
        <taxon>Pseudomonadati</taxon>
        <taxon>Pseudomonadota</taxon>
        <taxon>Betaproteobacteria</taxon>
        <taxon>Burkholderiales</taxon>
        <taxon>Burkholderiaceae</taxon>
        <taxon>Paucimonas</taxon>
    </lineage>
</organism>
<name>A0A4V2UIM2_PAULE</name>
<dbReference type="SUPFAM" id="SSF48317">
    <property type="entry name" value="Acid phosphatase/Vanadium-dependent haloperoxidase"/>
    <property type="match status" value="1"/>
</dbReference>
<dbReference type="AlphaFoldDB" id="A0A4V2UIM2"/>
<dbReference type="Gene3D" id="1.20.144.10">
    <property type="entry name" value="Phosphatidic acid phosphatase type 2/haloperoxidase"/>
    <property type="match status" value="2"/>
</dbReference>
<comment type="caution">
    <text evidence="3">The sequence shown here is derived from an EMBL/GenBank/DDBJ whole genome shotgun (WGS) entry which is preliminary data.</text>
</comment>
<feature type="transmembrane region" description="Helical" evidence="1">
    <location>
        <begin position="185"/>
        <end position="203"/>
    </location>
</feature>
<dbReference type="SMART" id="SM00014">
    <property type="entry name" value="acidPPc"/>
    <property type="match status" value="1"/>
</dbReference>
<evidence type="ECO:0000256" key="1">
    <source>
        <dbReference type="SAM" id="Phobius"/>
    </source>
</evidence>
<dbReference type="PANTHER" id="PTHR14969">
    <property type="entry name" value="SPHINGOSINE-1-PHOSPHATE PHOSPHOHYDROLASE"/>
    <property type="match status" value="1"/>
</dbReference>
<feature type="transmembrane region" description="Helical" evidence="1">
    <location>
        <begin position="128"/>
        <end position="150"/>
    </location>
</feature>
<keyword evidence="1" id="KW-0812">Transmembrane</keyword>
<feature type="transmembrane region" description="Helical" evidence="1">
    <location>
        <begin position="157"/>
        <end position="179"/>
    </location>
</feature>
<protein>
    <submittedName>
        <fullName evidence="3">Undecaprenyl-diphosphatase</fullName>
    </submittedName>
</protein>
<feature type="domain" description="Phosphatidic acid phosphatase type 2/haloperoxidase" evidence="2">
    <location>
        <begin position="86"/>
        <end position="200"/>
    </location>
</feature>
<evidence type="ECO:0000259" key="2">
    <source>
        <dbReference type="SMART" id="SM00014"/>
    </source>
</evidence>
<proteinExistence type="predicted"/>
<dbReference type="Proteomes" id="UP000295382">
    <property type="component" value="Unassembled WGS sequence"/>
</dbReference>
<dbReference type="CDD" id="cd03392">
    <property type="entry name" value="PAP2_like_2"/>
    <property type="match status" value="1"/>
</dbReference>
<dbReference type="EMBL" id="SLZQ01000006">
    <property type="protein sequence ID" value="TCS36500.1"/>
    <property type="molecule type" value="Genomic_DNA"/>
</dbReference>
<keyword evidence="1" id="KW-0472">Membrane</keyword>
<keyword evidence="1" id="KW-1133">Transmembrane helix</keyword>
<dbReference type="PANTHER" id="PTHR14969:SF13">
    <property type="entry name" value="AT30094P"/>
    <property type="match status" value="1"/>
</dbReference>
<dbReference type="InterPro" id="IPR036938">
    <property type="entry name" value="PAP2/HPO_sf"/>
</dbReference>
<dbReference type="Pfam" id="PF01569">
    <property type="entry name" value="PAP2"/>
    <property type="match status" value="1"/>
</dbReference>
<reference evidence="3 4" key="1">
    <citation type="submission" date="2019-03" db="EMBL/GenBank/DDBJ databases">
        <title>Genomic Encyclopedia of Type Strains, Phase IV (KMG-IV): sequencing the most valuable type-strain genomes for metagenomic binning, comparative biology and taxonomic classification.</title>
        <authorList>
            <person name="Goeker M."/>
        </authorList>
    </citation>
    <scope>NUCLEOTIDE SEQUENCE [LARGE SCALE GENOMIC DNA]</scope>
    <source>
        <strain evidence="3 4">DSM 7445</strain>
    </source>
</reference>
<dbReference type="InterPro" id="IPR000326">
    <property type="entry name" value="PAP2/HPO"/>
</dbReference>